<dbReference type="GO" id="GO:0005524">
    <property type="term" value="F:ATP binding"/>
    <property type="evidence" value="ECO:0007669"/>
    <property type="project" value="UniProtKB-KW"/>
</dbReference>
<evidence type="ECO:0000256" key="5">
    <source>
        <dbReference type="ARBA" id="ARBA00022741"/>
    </source>
</evidence>
<dbReference type="Pfam" id="PF00270">
    <property type="entry name" value="DEAD"/>
    <property type="match status" value="1"/>
</dbReference>
<protein>
    <submittedName>
        <fullName evidence="13">CRISPR-associated helicase Cas3</fullName>
    </submittedName>
</protein>
<dbReference type="PROSITE" id="PS51194">
    <property type="entry name" value="HELICASE_CTER"/>
    <property type="match status" value="1"/>
</dbReference>
<evidence type="ECO:0000256" key="8">
    <source>
        <dbReference type="ARBA" id="ARBA00022840"/>
    </source>
</evidence>
<dbReference type="AlphaFoldDB" id="I3ZSA6"/>
<dbReference type="PANTHER" id="PTHR47959:SF16">
    <property type="entry name" value="CRISPR-ASSOCIATED NUCLEASE_HELICASE CAS3-RELATED"/>
    <property type="match status" value="1"/>
</dbReference>
<reference evidence="13 14" key="1">
    <citation type="journal article" date="2012" name="J. Bacteriol.">
        <title>Complete Genome Sequence of the Hyperthermophilic Archaeon Thermococcus sp. Strain CL1, Isolated from a Paralvinella sp. Polychaete Worm Collected from a Hydrothermal Vent.</title>
        <authorList>
            <person name="Jung J.H."/>
            <person name="Holden J.F."/>
            <person name="Seo D.H."/>
            <person name="Park K.H."/>
            <person name="Shin H."/>
            <person name="Ryu S."/>
            <person name="Lee J.H."/>
            <person name="Park C.S."/>
        </authorList>
    </citation>
    <scope>NUCLEOTIDE SEQUENCE [LARGE SCALE GENOMIC DNA]</scope>
    <source>
        <strain evidence="14">DSM 27260 / KACC 17922 / CL1</strain>
    </source>
</reference>
<dbReference type="InterPro" id="IPR006483">
    <property type="entry name" value="CRISPR-assoc_Cas3_HD"/>
</dbReference>
<dbReference type="InterPro" id="IPR050079">
    <property type="entry name" value="DEAD_box_RNA_helicase"/>
</dbReference>
<accession>I3ZSA6</accession>
<evidence type="ECO:0000256" key="9">
    <source>
        <dbReference type="ARBA" id="ARBA00023118"/>
    </source>
</evidence>
<gene>
    <name evidence="13" type="ORF">CL1_0379</name>
</gene>
<dbReference type="InterPro" id="IPR027417">
    <property type="entry name" value="P-loop_NTPase"/>
</dbReference>
<dbReference type="InterPro" id="IPR001650">
    <property type="entry name" value="Helicase_C-like"/>
</dbReference>
<dbReference type="SMART" id="SM00490">
    <property type="entry name" value="HELICc"/>
    <property type="match status" value="1"/>
</dbReference>
<dbReference type="GeneID" id="13038055"/>
<keyword evidence="4" id="KW-0479">Metal-binding</keyword>
<comment type="similarity">
    <text evidence="2">In the central section; belongs to the CRISPR-associated helicase Cas3 family.</text>
</comment>
<dbReference type="InterPro" id="IPR014001">
    <property type="entry name" value="Helicase_ATP-bd"/>
</dbReference>
<dbReference type="InterPro" id="IPR054712">
    <property type="entry name" value="Cas3-like_dom"/>
</dbReference>
<evidence type="ECO:0000256" key="7">
    <source>
        <dbReference type="ARBA" id="ARBA00022806"/>
    </source>
</evidence>
<dbReference type="GO" id="GO:0003724">
    <property type="term" value="F:RNA helicase activity"/>
    <property type="evidence" value="ECO:0007669"/>
    <property type="project" value="TreeGrafter"/>
</dbReference>
<keyword evidence="7" id="KW-0347">Helicase</keyword>
<sequence>MRPCYAKFLPHDFLECHTNDAINVLKSMKTAFKWLEEPFPRVWELSFYSVLLHDLGKCASGFQRNPREWGYRHEVLSAPFASFLDLPEDERNLIALAILTHHRTLDELEEILPSGEHRGGFEDKVEELFQNRDYIEGIFFERVPYWELYFFGRRLELFNPPKDWSERVRGYDFDALISWYERNVERYREELVYLRGLLNASDHLASAGELEVRLLPDIRTAVELRIPEERWRPLQRAAWNTEGNLLLRAPTGYGKTEASLLWADRNAQRTRKGLSSRIFYVLPYKASINAMHSRLLGLFKDPALVGVLHSSSGFYLYSSELEYRRLSSLYRKIYTPLKVTTPFQLMKPFFGVGFFEMGLTELTGSLLIFDEIHAYEPNVLGIILAILELLKGRRTKAMVMTATLPEFLERLIEETIKPRKLQAPPEEADRFTRHRINVVDGSMESIEELIEELKPEDGPALVACNTVSRAVEVYSRLRDDYSAMLLHSRFTYGDREEKEKKLLSNLNDFDVVVATQVVEVSIDVSFSTIITEPAPLDALIQRFGRVNRRGFGNPRNVYVLTEGGEGDKRIYPPEVVRRSLGLLKELDGKPLPESKVPELVTLAYEPLADRLRGEVLEYKAQALELFEALMPLRSGENERRFYEMFRGLEAIPGAYQDAVLELLTRKRYMEVHRYLVPIPLWLFMSESDAFHRLSSTGPGKHIIVAELEYNQELGLLREPSGGEVL</sequence>
<keyword evidence="8" id="KW-0067">ATP-binding</keyword>
<feature type="domain" description="HD Cas3-type" evidence="12">
    <location>
        <begin position="7"/>
        <end position="204"/>
    </location>
</feature>
<evidence type="ECO:0000313" key="14">
    <source>
        <dbReference type="Proteomes" id="UP000006064"/>
    </source>
</evidence>
<dbReference type="SMART" id="SM00487">
    <property type="entry name" value="DEXDc"/>
    <property type="match status" value="1"/>
</dbReference>
<dbReference type="Proteomes" id="UP000006064">
    <property type="component" value="Chromosome"/>
</dbReference>
<dbReference type="GO" id="GO:0051607">
    <property type="term" value="P:defense response to virus"/>
    <property type="evidence" value="ECO:0007669"/>
    <property type="project" value="UniProtKB-KW"/>
</dbReference>
<evidence type="ECO:0000259" key="10">
    <source>
        <dbReference type="PROSITE" id="PS51192"/>
    </source>
</evidence>
<dbReference type="SUPFAM" id="SSF52540">
    <property type="entry name" value="P-loop containing nucleoside triphosphate hydrolases"/>
    <property type="match status" value="1"/>
</dbReference>
<dbReference type="SUPFAM" id="SSF109604">
    <property type="entry name" value="HD-domain/PDEase-like"/>
    <property type="match status" value="1"/>
</dbReference>
<dbReference type="Gene3D" id="1.10.3210.30">
    <property type="match status" value="1"/>
</dbReference>
<evidence type="ECO:0000256" key="6">
    <source>
        <dbReference type="ARBA" id="ARBA00022801"/>
    </source>
</evidence>
<name>I3ZSA6_THECF</name>
<dbReference type="CDD" id="cd09641">
    <property type="entry name" value="Cas3''_I"/>
    <property type="match status" value="1"/>
</dbReference>
<evidence type="ECO:0000256" key="2">
    <source>
        <dbReference type="ARBA" id="ARBA00009046"/>
    </source>
</evidence>
<evidence type="ECO:0000259" key="12">
    <source>
        <dbReference type="PROSITE" id="PS51643"/>
    </source>
</evidence>
<dbReference type="PANTHER" id="PTHR47959">
    <property type="entry name" value="ATP-DEPENDENT RNA HELICASE RHLE-RELATED"/>
    <property type="match status" value="1"/>
</dbReference>
<dbReference type="GO" id="GO:0004518">
    <property type="term" value="F:nuclease activity"/>
    <property type="evidence" value="ECO:0007669"/>
    <property type="project" value="UniProtKB-KW"/>
</dbReference>
<keyword evidence="9" id="KW-0051">Antiviral defense</keyword>
<dbReference type="NCBIfam" id="TIGR01587">
    <property type="entry name" value="cas3_core"/>
    <property type="match status" value="1"/>
</dbReference>
<dbReference type="GO" id="GO:0005829">
    <property type="term" value="C:cytosol"/>
    <property type="evidence" value="ECO:0007669"/>
    <property type="project" value="TreeGrafter"/>
</dbReference>
<proteinExistence type="inferred from homology"/>
<keyword evidence="5" id="KW-0547">Nucleotide-binding</keyword>
<dbReference type="GO" id="GO:0003676">
    <property type="term" value="F:nucleic acid binding"/>
    <property type="evidence" value="ECO:0007669"/>
    <property type="project" value="InterPro"/>
</dbReference>
<dbReference type="KEGG" id="thm:CL1_0379"/>
<evidence type="ECO:0000256" key="4">
    <source>
        <dbReference type="ARBA" id="ARBA00022723"/>
    </source>
</evidence>
<evidence type="ECO:0000256" key="1">
    <source>
        <dbReference type="ARBA" id="ARBA00006847"/>
    </source>
</evidence>
<dbReference type="PROSITE" id="PS51643">
    <property type="entry name" value="HD_CAS3"/>
    <property type="match status" value="1"/>
</dbReference>
<dbReference type="STRING" id="163003.CL1_0379"/>
<dbReference type="NCBIfam" id="TIGR01596">
    <property type="entry name" value="cas3_HD"/>
    <property type="match status" value="1"/>
</dbReference>
<dbReference type="GO" id="GO:0016787">
    <property type="term" value="F:hydrolase activity"/>
    <property type="evidence" value="ECO:0007669"/>
    <property type="project" value="UniProtKB-KW"/>
</dbReference>
<comment type="similarity">
    <text evidence="1">In the N-terminal section; belongs to the CRISPR-associated nuclease Cas3-HD family.</text>
</comment>
<dbReference type="EMBL" id="CP003651">
    <property type="protein sequence ID" value="AFL94590.1"/>
    <property type="molecule type" value="Genomic_DNA"/>
</dbReference>
<dbReference type="InterPro" id="IPR011545">
    <property type="entry name" value="DEAD/DEAH_box_helicase_dom"/>
</dbReference>
<dbReference type="Gene3D" id="3.40.50.300">
    <property type="entry name" value="P-loop containing nucleotide triphosphate hydrolases"/>
    <property type="match status" value="2"/>
</dbReference>
<keyword evidence="6" id="KW-0378">Hydrolase</keyword>
<dbReference type="InterPro" id="IPR038257">
    <property type="entry name" value="CRISPR-assoc_Cas3_HD_sf"/>
</dbReference>
<dbReference type="OrthoDB" id="43851at2157"/>
<dbReference type="GO" id="GO:0046872">
    <property type="term" value="F:metal ion binding"/>
    <property type="evidence" value="ECO:0007669"/>
    <property type="project" value="UniProtKB-KW"/>
</dbReference>
<dbReference type="RefSeq" id="WP_014788231.1">
    <property type="nucleotide sequence ID" value="NC_018015.1"/>
</dbReference>
<feature type="domain" description="Helicase ATP-binding" evidence="10">
    <location>
        <begin position="236"/>
        <end position="422"/>
    </location>
</feature>
<dbReference type="GO" id="GO:0140097">
    <property type="term" value="F:catalytic activity, acting on DNA"/>
    <property type="evidence" value="ECO:0007669"/>
    <property type="project" value="UniProtKB-ARBA"/>
</dbReference>
<feature type="domain" description="Helicase C-terminal" evidence="11">
    <location>
        <begin position="445"/>
        <end position="597"/>
    </location>
</feature>
<dbReference type="HOGENOM" id="CLU_009347_1_0_2"/>
<keyword evidence="14" id="KW-1185">Reference proteome</keyword>
<evidence type="ECO:0000256" key="3">
    <source>
        <dbReference type="ARBA" id="ARBA00022722"/>
    </source>
</evidence>
<dbReference type="PROSITE" id="PS51192">
    <property type="entry name" value="HELICASE_ATP_BIND_1"/>
    <property type="match status" value="1"/>
</dbReference>
<keyword evidence="3" id="KW-0540">Nuclease</keyword>
<dbReference type="Pfam" id="PF22590">
    <property type="entry name" value="Cas3-like_C_2"/>
    <property type="match status" value="1"/>
</dbReference>
<organism evidence="13 14">
    <name type="scientific">Thermococcus cleftensis (strain DSM 27260 / KACC 17922 / CL1)</name>
    <dbReference type="NCBI Taxonomy" id="163003"/>
    <lineage>
        <taxon>Archaea</taxon>
        <taxon>Methanobacteriati</taxon>
        <taxon>Methanobacteriota</taxon>
        <taxon>Thermococci</taxon>
        <taxon>Thermococcales</taxon>
        <taxon>Thermococcaceae</taxon>
        <taxon>Thermococcus</taxon>
    </lineage>
</organism>
<evidence type="ECO:0000259" key="11">
    <source>
        <dbReference type="PROSITE" id="PS51194"/>
    </source>
</evidence>
<dbReference type="InterPro" id="IPR006474">
    <property type="entry name" value="Helicase_Cas3_CRISPR-ass_core"/>
</dbReference>
<evidence type="ECO:0000313" key="13">
    <source>
        <dbReference type="EMBL" id="AFL94590.1"/>
    </source>
</evidence>